<reference evidence="6 7" key="1">
    <citation type="submission" date="2016-10" db="EMBL/GenBank/DDBJ databases">
        <authorList>
            <person name="de Groot N.N."/>
        </authorList>
    </citation>
    <scope>NUCLEOTIDE SEQUENCE [LARGE SCALE GENOMIC DNA]</scope>
    <source>
        <strain evidence="6 7">DSM 15269</strain>
    </source>
</reference>
<dbReference type="GO" id="GO:0017004">
    <property type="term" value="P:cytochrome complex assembly"/>
    <property type="evidence" value="ECO:0007669"/>
    <property type="project" value="UniProtKB-KW"/>
</dbReference>
<dbReference type="SMART" id="SM00382">
    <property type="entry name" value="AAA"/>
    <property type="match status" value="1"/>
</dbReference>
<keyword evidence="3" id="KW-0201">Cytochrome c-type biogenesis</keyword>
<dbReference type="PROSITE" id="PS50893">
    <property type="entry name" value="ABC_TRANSPORTER_2"/>
    <property type="match status" value="1"/>
</dbReference>
<dbReference type="GO" id="GO:0016887">
    <property type="term" value="F:ATP hydrolysis activity"/>
    <property type="evidence" value="ECO:0007669"/>
    <property type="project" value="InterPro"/>
</dbReference>
<dbReference type="InterPro" id="IPR003439">
    <property type="entry name" value="ABC_transporter-like_ATP-bd"/>
</dbReference>
<dbReference type="PANTHER" id="PTHR42939">
    <property type="entry name" value="ABC TRANSPORTER ATP-BINDING PROTEIN ALBC-RELATED"/>
    <property type="match status" value="1"/>
</dbReference>
<keyword evidence="4" id="KW-0067">ATP-binding</keyword>
<dbReference type="Gene3D" id="3.40.50.300">
    <property type="entry name" value="P-loop containing nucleotide triphosphate hydrolases"/>
    <property type="match status" value="1"/>
</dbReference>
<dbReference type="GO" id="GO:0022857">
    <property type="term" value="F:transmembrane transporter activity"/>
    <property type="evidence" value="ECO:0007669"/>
    <property type="project" value="InterPro"/>
</dbReference>
<sequence>MLIALNNVTHFFGYRLILKNVNFCLEKGKLYLLRGRNGSGKSTLLKIMAGLLKPTEGDVVFNMEKTKIGYLAHSPFIYPYFSAMENLSFFAKIYSLKIDEEKIIYTLESVGLEKFATEKVKNFSRGMKQRLNLARIFLLSPELLLLDEPETGLDEDFIKSLNKKIKEVVDRGGTVVWISHSSTFSYYDVEVRIKDKKLVFS</sequence>
<dbReference type="NCBIfam" id="TIGR01189">
    <property type="entry name" value="ccmA"/>
    <property type="match status" value="1"/>
</dbReference>
<protein>
    <submittedName>
        <fullName evidence="6">Heme exporter protein A</fullName>
    </submittedName>
</protein>
<keyword evidence="1" id="KW-0813">Transport</keyword>
<evidence type="ECO:0000256" key="2">
    <source>
        <dbReference type="ARBA" id="ARBA00022741"/>
    </source>
</evidence>
<dbReference type="Proteomes" id="UP000199602">
    <property type="component" value="Unassembled WGS sequence"/>
</dbReference>
<dbReference type="InterPro" id="IPR051782">
    <property type="entry name" value="ABC_Transporter_VariousFunc"/>
</dbReference>
<dbReference type="InterPro" id="IPR005895">
    <property type="entry name" value="ABC_transptr_haem_export_CcmA"/>
</dbReference>
<name>A0A1H0AAG9_9BACT</name>
<proteinExistence type="predicted"/>
<dbReference type="EMBL" id="FNIN01000001">
    <property type="protein sequence ID" value="SDN30427.1"/>
    <property type="molecule type" value="Genomic_DNA"/>
</dbReference>
<keyword evidence="2" id="KW-0547">Nucleotide-binding</keyword>
<keyword evidence="7" id="KW-1185">Reference proteome</keyword>
<dbReference type="SUPFAM" id="SSF52540">
    <property type="entry name" value="P-loop containing nucleoside triphosphate hydrolases"/>
    <property type="match status" value="1"/>
</dbReference>
<dbReference type="PANTHER" id="PTHR42939:SF1">
    <property type="entry name" value="ABC TRANSPORTER ATP-BINDING PROTEIN ALBC-RELATED"/>
    <property type="match status" value="1"/>
</dbReference>
<dbReference type="InterPro" id="IPR027417">
    <property type="entry name" value="P-loop_NTPase"/>
</dbReference>
<dbReference type="GO" id="GO:0005524">
    <property type="term" value="F:ATP binding"/>
    <property type="evidence" value="ECO:0007669"/>
    <property type="project" value="UniProtKB-KW"/>
</dbReference>
<dbReference type="RefSeq" id="WP_092062402.1">
    <property type="nucleotide sequence ID" value="NZ_FNIN01000001.1"/>
</dbReference>
<gene>
    <name evidence="6" type="ORF">SAMN04488516_101338</name>
</gene>
<dbReference type="STRING" id="206665.SAMN04488516_101338"/>
<evidence type="ECO:0000256" key="4">
    <source>
        <dbReference type="ARBA" id="ARBA00022840"/>
    </source>
</evidence>
<dbReference type="Pfam" id="PF00005">
    <property type="entry name" value="ABC_tran"/>
    <property type="match status" value="1"/>
</dbReference>
<feature type="domain" description="ABC transporter" evidence="5">
    <location>
        <begin position="3"/>
        <end position="201"/>
    </location>
</feature>
<evidence type="ECO:0000259" key="5">
    <source>
        <dbReference type="PROSITE" id="PS50893"/>
    </source>
</evidence>
<organism evidence="6 7">
    <name type="scientific">Desulfonauticus submarinus</name>
    <dbReference type="NCBI Taxonomy" id="206665"/>
    <lineage>
        <taxon>Bacteria</taxon>
        <taxon>Pseudomonadati</taxon>
        <taxon>Thermodesulfobacteriota</taxon>
        <taxon>Desulfovibrionia</taxon>
        <taxon>Desulfovibrionales</taxon>
        <taxon>Desulfonauticaceae</taxon>
        <taxon>Desulfonauticus</taxon>
    </lineage>
</organism>
<dbReference type="AlphaFoldDB" id="A0A1H0AAG9"/>
<evidence type="ECO:0000256" key="3">
    <source>
        <dbReference type="ARBA" id="ARBA00022748"/>
    </source>
</evidence>
<accession>A0A1H0AAG9</accession>
<evidence type="ECO:0000313" key="6">
    <source>
        <dbReference type="EMBL" id="SDN30427.1"/>
    </source>
</evidence>
<evidence type="ECO:0000256" key="1">
    <source>
        <dbReference type="ARBA" id="ARBA00022448"/>
    </source>
</evidence>
<evidence type="ECO:0000313" key="7">
    <source>
        <dbReference type="Proteomes" id="UP000199602"/>
    </source>
</evidence>
<dbReference type="InterPro" id="IPR003593">
    <property type="entry name" value="AAA+_ATPase"/>
</dbReference>